<name>A0A9P8LET8_9PEZI</name>
<evidence type="ECO:0000313" key="2">
    <source>
        <dbReference type="Proteomes" id="UP000750711"/>
    </source>
</evidence>
<reference evidence="1" key="1">
    <citation type="submission" date="2021-03" db="EMBL/GenBank/DDBJ databases">
        <title>Comparative genomics and phylogenomic investigation of the class Geoglossomycetes provide insights into ecological specialization and systematics.</title>
        <authorList>
            <person name="Melie T."/>
            <person name="Pirro S."/>
            <person name="Miller A.N."/>
            <person name="Quandt A."/>
        </authorList>
    </citation>
    <scope>NUCLEOTIDE SEQUENCE</scope>
    <source>
        <strain evidence="1">CAQ_001_2017</strain>
    </source>
</reference>
<sequence length="113" mass="12761">MFPITRNDRELFAVFPQRIKLIREGCLELLASDVRELGLSDEGFSFGTDKFLFEDDNLWGTGRLDIPNALDGDTILVVAVDKLVLQLANLIDQNTQFVRNVRDIVIALLAPDR</sequence>
<organism evidence="1 2">
    <name type="scientific">Trichoglossum hirsutum</name>
    <dbReference type="NCBI Taxonomy" id="265104"/>
    <lineage>
        <taxon>Eukaryota</taxon>
        <taxon>Fungi</taxon>
        <taxon>Dikarya</taxon>
        <taxon>Ascomycota</taxon>
        <taxon>Pezizomycotina</taxon>
        <taxon>Geoglossomycetes</taxon>
        <taxon>Geoglossales</taxon>
        <taxon>Geoglossaceae</taxon>
        <taxon>Trichoglossum</taxon>
    </lineage>
</organism>
<comment type="caution">
    <text evidence="1">The sequence shown here is derived from an EMBL/GenBank/DDBJ whole genome shotgun (WGS) entry which is preliminary data.</text>
</comment>
<keyword evidence="2" id="KW-1185">Reference proteome</keyword>
<proteinExistence type="predicted"/>
<gene>
    <name evidence="1" type="ORF">GP486_002652</name>
</gene>
<protein>
    <submittedName>
        <fullName evidence="1">Uncharacterized protein</fullName>
    </submittedName>
</protein>
<dbReference type="AlphaFoldDB" id="A0A9P8LET8"/>
<dbReference type="EMBL" id="JAGHQM010000309">
    <property type="protein sequence ID" value="KAH0562669.1"/>
    <property type="molecule type" value="Genomic_DNA"/>
</dbReference>
<evidence type="ECO:0000313" key="1">
    <source>
        <dbReference type="EMBL" id="KAH0562669.1"/>
    </source>
</evidence>
<dbReference type="Proteomes" id="UP000750711">
    <property type="component" value="Unassembled WGS sequence"/>
</dbReference>
<accession>A0A9P8LET8</accession>